<comment type="caution">
    <text evidence="11">The sequence shown here is derived from an EMBL/GenBank/DDBJ whole genome shotgun (WGS) entry which is preliminary data.</text>
</comment>
<dbReference type="Proteomes" id="UP000238196">
    <property type="component" value="Unassembled WGS sequence"/>
</dbReference>
<evidence type="ECO:0000313" key="12">
    <source>
        <dbReference type="Proteomes" id="UP000238196"/>
    </source>
</evidence>
<dbReference type="PANTHER" id="PTHR35011">
    <property type="entry name" value="2,3-DIKETO-L-GULONATE TRAP TRANSPORTER SMALL PERMEASE PROTEIN YIAM"/>
    <property type="match status" value="1"/>
</dbReference>
<feature type="transmembrane region" description="Helical" evidence="9">
    <location>
        <begin position="95"/>
        <end position="113"/>
    </location>
</feature>
<dbReference type="AlphaFoldDB" id="A0A2S5KQB6"/>
<protein>
    <recommendedName>
        <fullName evidence="9">TRAP transporter small permease protein</fullName>
    </recommendedName>
</protein>
<organism evidence="11 12">
    <name type="scientific">Proteobacteria bacterium 228</name>
    <dbReference type="NCBI Taxonomy" id="2083153"/>
    <lineage>
        <taxon>Bacteria</taxon>
        <taxon>Pseudomonadati</taxon>
        <taxon>Pseudomonadota</taxon>
    </lineage>
</organism>
<feature type="transmembrane region" description="Helical" evidence="9">
    <location>
        <begin position="59"/>
        <end position="75"/>
    </location>
</feature>
<dbReference type="GO" id="GO:0015740">
    <property type="term" value="P:C4-dicarboxylate transport"/>
    <property type="evidence" value="ECO:0007669"/>
    <property type="project" value="TreeGrafter"/>
</dbReference>
<dbReference type="InterPro" id="IPR055348">
    <property type="entry name" value="DctQ"/>
</dbReference>
<dbReference type="OrthoDB" id="2085311at2"/>
<evidence type="ECO:0000256" key="2">
    <source>
        <dbReference type="ARBA" id="ARBA00022448"/>
    </source>
</evidence>
<gene>
    <name evidence="11" type="ORF">C4K68_13225</name>
</gene>
<evidence type="ECO:0000256" key="8">
    <source>
        <dbReference type="ARBA" id="ARBA00038436"/>
    </source>
</evidence>
<proteinExistence type="inferred from homology"/>
<keyword evidence="3" id="KW-1003">Cell membrane</keyword>
<keyword evidence="6 9" id="KW-1133">Transmembrane helix</keyword>
<feature type="domain" description="Tripartite ATP-independent periplasmic transporters DctQ component" evidence="10">
    <location>
        <begin position="33"/>
        <end position="161"/>
    </location>
</feature>
<dbReference type="InterPro" id="IPR007387">
    <property type="entry name" value="TRAP_DctQ"/>
</dbReference>
<keyword evidence="2 9" id="KW-0813">Transport</keyword>
<evidence type="ECO:0000256" key="6">
    <source>
        <dbReference type="ARBA" id="ARBA00022989"/>
    </source>
</evidence>
<evidence type="ECO:0000313" key="11">
    <source>
        <dbReference type="EMBL" id="PPC76892.1"/>
    </source>
</evidence>
<feature type="transmembrane region" description="Helical" evidence="9">
    <location>
        <begin position="136"/>
        <end position="158"/>
    </location>
</feature>
<reference evidence="11 12" key="1">
    <citation type="submission" date="2018-02" db="EMBL/GenBank/DDBJ databases">
        <title>novel marine gammaproteobacteria from coastal saline agro ecosystem.</title>
        <authorList>
            <person name="Krishnan R."/>
            <person name="Ramesh Kumar N."/>
        </authorList>
    </citation>
    <scope>NUCLEOTIDE SEQUENCE [LARGE SCALE GENOMIC DNA]</scope>
    <source>
        <strain evidence="11 12">228</strain>
    </source>
</reference>
<dbReference type="Pfam" id="PF04290">
    <property type="entry name" value="DctQ"/>
    <property type="match status" value="1"/>
</dbReference>
<evidence type="ECO:0000256" key="1">
    <source>
        <dbReference type="ARBA" id="ARBA00004429"/>
    </source>
</evidence>
<dbReference type="GO" id="GO:0005886">
    <property type="term" value="C:plasma membrane"/>
    <property type="evidence" value="ECO:0007669"/>
    <property type="project" value="UniProtKB-SubCell"/>
</dbReference>
<evidence type="ECO:0000256" key="9">
    <source>
        <dbReference type="RuleBase" id="RU369079"/>
    </source>
</evidence>
<keyword evidence="7 9" id="KW-0472">Membrane</keyword>
<evidence type="ECO:0000256" key="4">
    <source>
        <dbReference type="ARBA" id="ARBA00022519"/>
    </source>
</evidence>
<keyword evidence="5 9" id="KW-0812">Transmembrane</keyword>
<dbReference type="GO" id="GO:0022857">
    <property type="term" value="F:transmembrane transporter activity"/>
    <property type="evidence" value="ECO:0007669"/>
    <property type="project" value="UniProtKB-UniRule"/>
</dbReference>
<evidence type="ECO:0000259" key="10">
    <source>
        <dbReference type="Pfam" id="PF04290"/>
    </source>
</evidence>
<dbReference type="PANTHER" id="PTHR35011:SF11">
    <property type="entry name" value="TRAP TRANSPORTER SMALL PERMEASE PROTEIN"/>
    <property type="match status" value="1"/>
</dbReference>
<evidence type="ECO:0000256" key="5">
    <source>
        <dbReference type="ARBA" id="ARBA00022692"/>
    </source>
</evidence>
<accession>A0A2S5KQB6</accession>
<comment type="subcellular location">
    <subcellularLocation>
        <location evidence="1 9">Cell inner membrane</location>
        <topology evidence="1 9">Multi-pass membrane protein</topology>
    </subcellularLocation>
</comment>
<keyword evidence="4 9" id="KW-0997">Cell inner membrane</keyword>
<comment type="function">
    <text evidence="9">Part of the tripartite ATP-independent periplasmic (TRAP) transport system.</text>
</comment>
<evidence type="ECO:0000256" key="3">
    <source>
        <dbReference type="ARBA" id="ARBA00022475"/>
    </source>
</evidence>
<name>A0A2S5KQB6_9PROT</name>
<comment type="similarity">
    <text evidence="8 9">Belongs to the TRAP transporter small permease family.</text>
</comment>
<sequence length="185" mass="21227">MMGLNLLRSGLRRLNLGLLSVAKYLSLTLVAVMTLVILLQVVCRYVFNDALAWTEEAGRYMMVWMTFIALPIVCYKGQHAALDFFSHLLWRRTRYLLEIVLYALIMVVLFFALEKSWLFASKGARIFATSLPITKYWVYLSMPIGFGLSMLVYVELILDAITGLLPERRQAQLQAQPGQALWKQL</sequence>
<feature type="transmembrane region" description="Helical" evidence="9">
    <location>
        <begin position="21"/>
        <end position="47"/>
    </location>
</feature>
<dbReference type="EMBL" id="PRLP01000038">
    <property type="protein sequence ID" value="PPC76892.1"/>
    <property type="molecule type" value="Genomic_DNA"/>
</dbReference>
<evidence type="ECO:0000256" key="7">
    <source>
        <dbReference type="ARBA" id="ARBA00023136"/>
    </source>
</evidence>
<comment type="subunit">
    <text evidence="9">The complex comprises the extracytoplasmic solute receptor protein and the two transmembrane proteins.</text>
</comment>